<comment type="caution">
    <text evidence="3">The sequence shown here is derived from an EMBL/GenBank/DDBJ whole genome shotgun (WGS) entry which is preliminary data.</text>
</comment>
<evidence type="ECO:0000313" key="4">
    <source>
        <dbReference type="Proteomes" id="UP000660708"/>
    </source>
</evidence>
<sequence>MNKMIPTLLVTFLLFGCQGEAIKKDVTTQNTTNAQPQSGLQAEDKKPKETNLAIQVDSQKLDSSDIAAYKQSLEGVSADKSCDTNTQCKVIAVGARACGGPSSYLVYSTKSANEKQVMQLADQITKLERAFNKQNQMMSICQHLIEPATQCVENKCVKLQKNHSAY</sequence>
<evidence type="ECO:0008006" key="5">
    <source>
        <dbReference type="Google" id="ProtNLM"/>
    </source>
</evidence>
<feature type="compositionally biased region" description="Polar residues" evidence="2">
    <location>
        <begin position="28"/>
        <end position="40"/>
    </location>
</feature>
<feature type="region of interest" description="Disordered" evidence="2">
    <location>
        <begin position="28"/>
        <end position="49"/>
    </location>
</feature>
<feature type="coiled-coil region" evidence="1">
    <location>
        <begin position="110"/>
        <end position="137"/>
    </location>
</feature>
<dbReference type="EMBL" id="AQHF01000029">
    <property type="protein sequence ID" value="MBE0347940.1"/>
    <property type="molecule type" value="Genomic_DNA"/>
</dbReference>
<accession>A0A8I0T5D1</accession>
<evidence type="ECO:0000256" key="1">
    <source>
        <dbReference type="SAM" id="Coils"/>
    </source>
</evidence>
<evidence type="ECO:0000313" key="3">
    <source>
        <dbReference type="EMBL" id="MBE0347940.1"/>
    </source>
</evidence>
<organism evidence="3 4">
    <name type="scientific">Pseudoalteromonas peptidolytica F12-50-A1</name>
    <dbReference type="NCBI Taxonomy" id="1315280"/>
    <lineage>
        <taxon>Bacteria</taxon>
        <taxon>Pseudomonadati</taxon>
        <taxon>Pseudomonadota</taxon>
        <taxon>Gammaproteobacteria</taxon>
        <taxon>Alteromonadales</taxon>
        <taxon>Pseudoalteromonadaceae</taxon>
        <taxon>Pseudoalteromonas</taxon>
    </lineage>
</organism>
<gene>
    <name evidence="3" type="ORF">PPEP_a4326</name>
</gene>
<dbReference type="AlphaFoldDB" id="A0A8I0T5D1"/>
<evidence type="ECO:0000256" key="2">
    <source>
        <dbReference type="SAM" id="MobiDB-lite"/>
    </source>
</evidence>
<proteinExistence type="predicted"/>
<dbReference type="RefSeq" id="WP_147391136.1">
    <property type="nucleotide sequence ID" value="NZ_AQHF01000029.1"/>
</dbReference>
<dbReference type="PROSITE" id="PS51257">
    <property type="entry name" value="PROKAR_LIPOPROTEIN"/>
    <property type="match status" value="1"/>
</dbReference>
<reference evidence="3 4" key="1">
    <citation type="submission" date="2015-06" db="EMBL/GenBank/DDBJ databases">
        <title>Genome sequence of Pseudoalteromonas peptidolytica.</title>
        <authorList>
            <person name="Xie B.-B."/>
            <person name="Rong J.-C."/>
            <person name="Qin Q.-L."/>
            <person name="Zhang Y.-Z."/>
        </authorList>
    </citation>
    <scope>NUCLEOTIDE SEQUENCE [LARGE SCALE GENOMIC DNA]</scope>
    <source>
        <strain evidence="3 4">F12-50-A1</strain>
    </source>
</reference>
<keyword evidence="1" id="KW-0175">Coiled coil</keyword>
<dbReference type="Proteomes" id="UP000660708">
    <property type="component" value="Unassembled WGS sequence"/>
</dbReference>
<protein>
    <recommendedName>
        <fullName evidence="5">Lipoprotein</fullName>
    </recommendedName>
</protein>
<keyword evidence="4" id="KW-1185">Reference proteome</keyword>
<name>A0A8I0T5D1_9GAMM</name>